<dbReference type="GO" id="GO:0000028">
    <property type="term" value="P:ribosomal small subunit assembly"/>
    <property type="evidence" value="ECO:0007669"/>
    <property type="project" value="TreeGrafter"/>
</dbReference>
<dbReference type="InterPro" id="IPR008962">
    <property type="entry name" value="PapD-like_sf"/>
</dbReference>
<accession>A0A914N213</accession>
<feature type="repeat" description="WD" evidence="3">
    <location>
        <begin position="450"/>
        <end position="481"/>
    </location>
</feature>
<dbReference type="InterPro" id="IPR015943">
    <property type="entry name" value="WD40/YVTN_repeat-like_dom_sf"/>
</dbReference>
<dbReference type="InterPro" id="IPR019775">
    <property type="entry name" value="WD40_repeat_CS"/>
</dbReference>
<dbReference type="Pfam" id="PF00635">
    <property type="entry name" value="Motile_Sperm"/>
    <property type="match status" value="1"/>
</dbReference>
<evidence type="ECO:0000256" key="3">
    <source>
        <dbReference type="PROSITE-ProRule" id="PRU00221"/>
    </source>
</evidence>
<evidence type="ECO:0000256" key="1">
    <source>
        <dbReference type="ARBA" id="ARBA00022574"/>
    </source>
</evidence>
<dbReference type="SUPFAM" id="SSF50998">
    <property type="entry name" value="Quinoprotein alcohol dehydrogenase-like"/>
    <property type="match status" value="1"/>
</dbReference>
<dbReference type="InterPro" id="IPR027145">
    <property type="entry name" value="PWP2"/>
</dbReference>
<dbReference type="Gene3D" id="2.130.10.10">
    <property type="entry name" value="YVTN repeat-like/Quinoprotein amine dehydrogenase"/>
    <property type="match status" value="2"/>
</dbReference>
<dbReference type="WBParaSite" id="Minc3s03057g32600">
    <property type="protein sequence ID" value="Minc3s03057g32600"/>
    <property type="gene ID" value="Minc3s03057g32600"/>
</dbReference>
<organism evidence="5 6">
    <name type="scientific">Meloidogyne incognita</name>
    <name type="common">Southern root-knot nematode worm</name>
    <name type="synonym">Oxyuris incognita</name>
    <dbReference type="NCBI Taxonomy" id="6306"/>
    <lineage>
        <taxon>Eukaryota</taxon>
        <taxon>Metazoa</taxon>
        <taxon>Ecdysozoa</taxon>
        <taxon>Nematoda</taxon>
        <taxon>Chromadorea</taxon>
        <taxon>Rhabditida</taxon>
        <taxon>Tylenchina</taxon>
        <taxon>Tylenchomorpha</taxon>
        <taxon>Tylenchoidea</taxon>
        <taxon>Meloidogynidae</taxon>
        <taxon>Meloidogyninae</taxon>
        <taxon>Meloidogyne</taxon>
        <taxon>Meloidogyne incognita group</taxon>
    </lineage>
</organism>
<protein>
    <submittedName>
        <fullName evidence="6">MSP domain-containing protein</fullName>
    </submittedName>
</protein>
<evidence type="ECO:0000313" key="6">
    <source>
        <dbReference type="WBParaSite" id="Minc3s03057g32600"/>
    </source>
</evidence>
<dbReference type="Proteomes" id="UP000887563">
    <property type="component" value="Unplaced"/>
</dbReference>
<dbReference type="SUPFAM" id="SSF49354">
    <property type="entry name" value="PapD-like"/>
    <property type="match status" value="1"/>
</dbReference>
<dbReference type="Gene3D" id="2.60.40.10">
    <property type="entry name" value="Immunoglobulins"/>
    <property type="match status" value="1"/>
</dbReference>
<keyword evidence="1 3" id="KW-0853">WD repeat</keyword>
<feature type="repeat" description="WD" evidence="3">
    <location>
        <begin position="179"/>
        <end position="208"/>
    </location>
</feature>
<dbReference type="InterPro" id="IPR011047">
    <property type="entry name" value="Quinoprotein_ADH-like_sf"/>
</dbReference>
<evidence type="ECO:0000313" key="5">
    <source>
        <dbReference type="Proteomes" id="UP000887563"/>
    </source>
</evidence>
<dbReference type="PROSITE" id="PS50294">
    <property type="entry name" value="WD_REPEATS_REGION"/>
    <property type="match status" value="2"/>
</dbReference>
<dbReference type="InterPro" id="IPR013783">
    <property type="entry name" value="Ig-like_fold"/>
</dbReference>
<proteinExistence type="predicted"/>
<dbReference type="SUPFAM" id="SSF50978">
    <property type="entry name" value="WD40 repeat-like"/>
    <property type="match status" value="1"/>
</dbReference>
<dbReference type="GO" id="GO:0000462">
    <property type="term" value="P:maturation of SSU-rRNA from tricistronic rRNA transcript (SSU-rRNA, 5.8S rRNA, LSU-rRNA)"/>
    <property type="evidence" value="ECO:0007669"/>
    <property type="project" value="TreeGrafter"/>
</dbReference>
<keyword evidence="5" id="KW-1185">Reference proteome</keyword>
<dbReference type="PANTHER" id="PTHR19858">
    <property type="entry name" value="WD40 REPEAT PROTEIN"/>
    <property type="match status" value="1"/>
</dbReference>
<dbReference type="SMART" id="SM00320">
    <property type="entry name" value="WD40"/>
    <property type="match status" value="10"/>
</dbReference>
<evidence type="ECO:0000259" key="4">
    <source>
        <dbReference type="PROSITE" id="PS50202"/>
    </source>
</evidence>
<keyword evidence="2" id="KW-0677">Repeat</keyword>
<dbReference type="GO" id="GO:0034388">
    <property type="term" value="C:Pwp2p-containing subcomplex of 90S preribosome"/>
    <property type="evidence" value="ECO:0007669"/>
    <property type="project" value="TreeGrafter"/>
</dbReference>
<reference evidence="6" key="1">
    <citation type="submission" date="2022-11" db="UniProtKB">
        <authorList>
            <consortium name="WormBaseParasite"/>
        </authorList>
    </citation>
    <scope>IDENTIFICATION</scope>
</reference>
<dbReference type="AlphaFoldDB" id="A0A914N213"/>
<dbReference type="InterPro" id="IPR000535">
    <property type="entry name" value="MSP_dom"/>
</dbReference>
<evidence type="ECO:0000256" key="2">
    <source>
        <dbReference type="ARBA" id="ARBA00022737"/>
    </source>
</evidence>
<dbReference type="GO" id="GO:0032040">
    <property type="term" value="C:small-subunit processome"/>
    <property type="evidence" value="ECO:0007669"/>
    <property type="project" value="TreeGrafter"/>
</dbReference>
<sequence>MQLDGLLMVSLIAVAGNRIVKIFKTLPDSSKNLGGFTFGERASVVGVWFFNENNEFLSVDKSGICSIFELEDNSEKLIFERKIRKCLTSLIGVTTNLGLLSASVNKQKKLLATGFSNGTFCIFDIPGLSLLQNFSIGDKQINSINFNSRGDWLAIGCGRGMDAQLIVWEWQSESHILKQQSHSQTITAIAYSPDGSILATGAEDGKYKRGSKTPVSSTCFLFNFDSSYNKPFSTTMASVPPGDITTLPAVKVIFNAPFDDKHTYYMKIINSGGHRIGFAFKTTNPRRLNMDPPNGVLDPKEAINIAISCDAFDPAAEATNNDRVTVEWTNTPEGAAKQFRREWFQGDGMVKLWNCATSFCTVTFTEHETGVTDICFTQNGKAVLSSSLEGSIRAHDLKRYRNFRTLVAPKQTQLHLLCADFSGDIVAAASRDLFEIYVWSFETSEVLDVLTGHSNLINGLTYYENTLCTVSLDKTMKIWNIVDGGNCLETVNLLNEGLDVKYSPNGSLLAVLCYDSNINLFNTLNTSQIGIIETKLDIDAGRQRIDKVKKTTSEKNKTFTCIAFSPNGQLLLAGGQSNIFCLYSVADRIKVRSFKLSSNYSLDGVNLDINYRKITEFGNLDLFDLTDSDEEETNPKKKIRLPGTKHTDLSERAVRPTISMSKIAFSPNGLDFAVACTEGVCIYSLTKPRRFDPLQLESNVTPKEILNSTINGEHVNALSLALRLNDREIVERTIEAIPVEQLRVVVDNLGISSAELLLHWLAANKTGGPIPSKHFHFYLILIKELLYKYSKEFKLLIDLNNPSLTAILELLTSQGNLLLGMSTQNLHSLEYLIMTRNMENI</sequence>
<dbReference type="PROSITE" id="PS50082">
    <property type="entry name" value="WD_REPEATS_2"/>
    <property type="match status" value="3"/>
</dbReference>
<feature type="domain" description="MSP" evidence="4">
    <location>
        <begin position="243"/>
        <end position="361"/>
    </location>
</feature>
<dbReference type="PROSITE" id="PS50202">
    <property type="entry name" value="MSP"/>
    <property type="match status" value="1"/>
</dbReference>
<dbReference type="InterPro" id="IPR001680">
    <property type="entry name" value="WD40_rpt"/>
</dbReference>
<feature type="repeat" description="WD" evidence="3">
    <location>
        <begin position="364"/>
        <end position="405"/>
    </location>
</feature>
<dbReference type="PROSITE" id="PS00678">
    <property type="entry name" value="WD_REPEATS_1"/>
    <property type="match status" value="1"/>
</dbReference>
<dbReference type="PANTHER" id="PTHR19858:SF0">
    <property type="entry name" value="PERIODIC TRYPTOPHAN PROTEIN 2 HOMOLOG"/>
    <property type="match status" value="1"/>
</dbReference>
<name>A0A914N213_MELIC</name>
<dbReference type="Pfam" id="PF00400">
    <property type="entry name" value="WD40"/>
    <property type="match status" value="4"/>
</dbReference>
<dbReference type="InterPro" id="IPR036322">
    <property type="entry name" value="WD40_repeat_dom_sf"/>
</dbReference>